<name>A0ABP6VXE4_9ACTN</name>
<evidence type="ECO:0000256" key="2">
    <source>
        <dbReference type="SAM" id="SignalP"/>
    </source>
</evidence>
<reference evidence="4" key="1">
    <citation type="journal article" date="2019" name="Int. J. Syst. Evol. Microbiol.">
        <title>The Global Catalogue of Microorganisms (GCM) 10K type strain sequencing project: providing services to taxonomists for standard genome sequencing and annotation.</title>
        <authorList>
            <consortium name="The Broad Institute Genomics Platform"/>
            <consortium name="The Broad Institute Genome Sequencing Center for Infectious Disease"/>
            <person name="Wu L."/>
            <person name="Ma J."/>
        </authorList>
    </citation>
    <scope>NUCLEOTIDE SEQUENCE [LARGE SCALE GENOMIC DNA]</scope>
    <source>
        <strain evidence="4">JCM 17326</strain>
    </source>
</reference>
<accession>A0ABP6VXE4</accession>
<evidence type="ECO:0000313" key="4">
    <source>
        <dbReference type="Proteomes" id="UP001500630"/>
    </source>
</evidence>
<comment type="caution">
    <text evidence="3">The sequence shown here is derived from an EMBL/GenBank/DDBJ whole genome shotgun (WGS) entry which is preliminary data.</text>
</comment>
<evidence type="ECO:0000313" key="3">
    <source>
        <dbReference type="EMBL" id="GAA3541326.1"/>
    </source>
</evidence>
<protein>
    <recommendedName>
        <fullName evidence="5">SH3 domain-containing protein</fullName>
    </recommendedName>
</protein>
<feature type="region of interest" description="Disordered" evidence="1">
    <location>
        <begin position="66"/>
        <end position="90"/>
    </location>
</feature>
<evidence type="ECO:0008006" key="5">
    <source>
        <dbReference type="Google" id="ProtNLM"/>
    </source>
</evidence>
<sequence>MGIAACFWSGAVVALAFGGLGLTNAHAAQQAGPQSAARPTPARPNGAHLARAQMTGAHRISARLASVHRPGVHRDGARPPGGHRVGGRPANVHLAGARSVSAHLAGSPGVRPVSAYPAGARAGSARPVAVAPYGLQAETCRYVVIADDPAPVRSGPGKKYRARGELPASDDPVKATCAARGRGPEHWVRLKQGDHEGLWVWRDRLQPWGG</sequence>
<dbReference type="EMBL" id="BAABDQ010000003">
    <property type="protein sequence ID" value="GAA3541326.1"/>
    <property type="molecule type" value="Genomic_DNA"/>
</dbReference>
<feature type="signal peptide" evidence="2">
    <location>
        <begin position="1"/>
        <end position="27"/>
    </location>
</feature>
<proteinExistence type="predicted"/>
<evidence type="ECO:0000256" key="1">
    <source>
        <dbReference type="SAM" id="MobiDB-lite"/>
    </source>
</evidence>
<feature type="chain" id="PRO_5047400841" description="SH3 domain-containing protein" evidence="2">
    <location>
        <begin position="28"/>
        <end position="210"/>
    </location>
</feature>
<keyword evidence="4" id="KW-1185">Reference proteome</keyword>
<gene>
    <name evidence="3" type="ORF">GCM10022419_021880</name>
</gene>
<organism evidence="3 4">
    <name type="scientific">Nonomuraea rosea</name>
    <dbReference type="NCBI Taxonomy" id="638574"/>
    <lineage>
        <taxon>Bacteria</taxon>
        <taxon>Bacillati</taxon>
        <taxon>Actinomycetota</taxon>
        <taxon>Actinomycetes</taxon>
        <taxon>Streptosporangiales</taxon>
        <taxon>Streptosporangiaceae</taxon>
        <taxon>Nonomuraea</taxon>
    </lineage>
</organism>
<dbReference type="Proteomes" id="UP001500630">
    <property type="component" value="Unassembled WGS sequence"/>
</dbReference>
<keyword evidence="2" id="KW-0732">Signal</keyword>